<evidence type="ECO:0000256" key="4">
    <source>
        <dbReference type="ARBA" id="ARBA00062283"/>
    </source>
</evidence>
<dbReference type="Pfam" id="PF10075">
    <property type="entry name" value="CSN8_PSD8_EIF3K"/>
    <property type="match status" value="1"/>
</dbReference>
<feature type="chain" id="PRO_5032467858" description="26S proteasome non-ATPase regulatory subunit 8" evidence="6">
    <location>
        <begin position="19"/>
        <end position="350"/>
    </location>
</feature>
<accession>A0A814AHU5</accession>
<protein>
    <recommendedName>
        <fullName evidence="2">26S proteasome non-ATPase regulatory subunit 8</fullName>
    </recommendedName>
    <alternativeName>
        <fullName evidence="5">26S proteasome regulatory subunit RPN12</fullName>
    </alternativeName>
</protein>
<name>A0A814AHU5_9BILA</name>
<keyword evidence="3" id="KW-0647">Proteasome</keyword>
<dbReference type="PROSITE" id="PS50250">
    <property type="entry name" value="PCI"/>
    <property type="match status" value="1"/>
</dbReference>
<dbReference type="GO" id="GO:0008541">
    <property type="term" value="C:proteasome regulatory particle, lid subcomplex"/>
    <property type="evidence" value="ECO:0007669"/>
    <property type="project" value="TreeGrafter"/>
</dbReference>
<feature type="domain" description="PCI" evidence="7">
    <location>
        <begin position="161"/>
        <end position="333"/>
    </location>
</feature>
<reference evidence="8" key="1">
    <citation type="submission" date="2021-02" db="EMBL/GenBank/DDBJ databases">
        <authorList>
            <person name="Nowell W R."/>
        </authorList>
    </citation>
    <scope>NUCLEOTIDE SEQUENCE</scope>
</reference>
<comment type="subunit">
    <text evidence="4">Component of the 19S proteasome regulatory particle complex. The 26S proteasome consists of a 20S core particle (CP) and two 19S regulatory subunits (RP). The regulatory particle is made of a lid composed of 9 subunits including PSMD8, a base containing 6 ATPases and few additional components. Interacts with DDI2. Interacts with TASOR.</text>
</comment>
<feature type="signal peptide" evidence="6">
    <location>
        <begin position="1"/>
        <end position="18"/>
    </location>
</feature>
<dbReference type="OrthoDB" id="10068065at2759"/>
<evidence type="ECO:0000256" key="5">
    <source>
        <dbReference type="ARBA" id="ARBA00078986"/>
    </source>
</evidence>
<evidence type="ECO:0000256" key="1">
    <source>
        <dbReference type="ARBA" id="ARBA00009627"/>
    </source>
</evidence>
<evidence type="ECO:0000256" key="3">
    <source>
        <dbReference type="ARBA" id="ARBA00022942"/>
    </source>
</evidence>
<dbReference type="Gene3D" id="1.25.40.990">
    <property type="match status" value="1"/>
</dbReference>
<comment type="similarity">
    <text evidence="1">Belongs to the proteasome subunit S14 family.</text>
</comment>
<dbReference type="GO" id="GO:0043161">
    <property type="term" value="P:proteasome-mediated ubiquitin-dependent protein catabolic process"/>
    <property type="evidence" value="ECO:0007669"/>
    <property type="project" value="TreeGrafter"/>
</dbReference>
<dbReference type="PANTHER" id="PTHR12387:SF0">
    <property type="entry name" value="26S PROTEASOME NON-ATPASE REGULATORY SUBUNIT 8"/>
    <property type="match status" value="1"/>
</dbReference>
<dbReference type="InterPro" id="IPR000717">
    <property type="entry name" value="PCI_dom"/>
</dbReference>
<organism evidence="8 9">
    <name type="scientific">Adineta steineri</name>
    <dbReference type="NCBI Taxonomy" id="433720"/>
    <lineage>
        <taxon>Eukaryota</taxon>
        <taxon>Metazoa</taxon>
        <taxon>Spiralia</taxon>
        <taxon>Gnathifera</taxon>
        <taxon>Rotifera</taxon>
        <taxon>Eurotatoria</taxon>
        <taxon>Bdelloidea</taxon>
        <taxon>Adinetida</taxon>
        <taxon>Adinetidae</taxon>
        <taxon>Adineta</taxon>
    </lineage>
</organism>
<keyword evidence="6" id="KW-0732">Signal</keyword>
<dbReference type="AlphaFoldDB" id="A0A814AHU5"/>
<proteinExistence type="inferred from homology"/>
<dbReference type="InterPro" id="IPR033464">
    <property type="entry name" value="CSN8_PSD8_EIF3K"/>
</dbReference>
<keyword evidence="9" id="KW-1185">Reference proteome</keyword>
<dbReference type="GO" id="GO:0005829">
    <property type="term" value="C:cytosol"/>
    <property type="evidence" value="ECO:0007669"/>
    <property type="project" value="TreeGrafter"/>
</dbReference>
<comment type="caution">
    <text evidence="8">The sequence shown here is derived from an EMBL/GenBank/DDBJ whole genome shotgun (WGS) entry which is preliminary data.</text>
</comment>
<dbReference type="InterPro" id="IPR006746">
    <property type="entry name" value="26S_Psome_Rpn12"/>
</dbReference>
<evidence type="ECO:0000259" key="7">
    <source>
        <dbReference type="PROSITE" id="PS50250"/>
    </source>
</evidence>
<dbReference type="Proteomes" id="UP000663832">
    <property type="component" value="Unassembled WGS sequence"/>
</dbReference>
<sequence length="350" mass="38765">MNAAIALIFFACVTGSMATDARSDIMNLLVQQGQGILSSTISMLQSQLMNIATQALGHLTGLIGSIGGRVAFSIDALLEQFKPLLAQAASGLLGQLMGNLSGLMGGRIFGDMSAMFTDFLSQITTPLLAIGQSLLNQGLSAVVGDTLEIAAQCAILIGDIPSFERTLAQLKPFYFDLEDRLPESPYRYQLLGLNLLSLLSQNRLADFHTELELLPPKDIQNDIYLKYPVSLEQYLMEGSYNKVFLAKGTVPSPYFTFFMDILLDTIRYDEIACCMEKSYRTISFTEAARLLYLNKTDELAAIAKKHGWQIKADQIFHFENNQMKADNEHVPADEIASQMIQYAREMEIII</sequence>
<gene>
    <name evidence="8" type="ORF">QVE165_LOCUS10111</name>
</gene>
<dbReference type="GO" id="GO:0005634">
    <property type="term" value="C:nucleus"/>
    <property type="evidence" value="ECO:0007669"/>
    <property type="project" value="TreeGrafter"/>
</dbReference>
<dbReference type="FunFam" id="1.25.40.990:FF:000001">
    <property type="entry name" value="26S proteasome non-ATPase regulatory subunit"/>
    <property type="match status" value="1"/>
</dbReference>
<dbReference type="EMBL" id="CAJNOM010000047">
    <property type="protein sequence ID" value="CAF0912978.1"/>
    <property type="molecule type" value="Genomic_DNA"/>
</dbReference>
<evidence type="ECO:0000313" key="8">
    <source>
        <dbReference type="EMBL" id="CAF0912978.1"/>
    </source>
</evidence>
<evidence type="ECO:0000256" key="6">
    <source>
        <dbReference type="SAM" id="SignalP"/>
    </source>
</evidence>
<evidence type="ECO:0000313" key="9">
    <source>
        <dbReference type="Proteomes" id="UP000663832"/>
    </source>
</evidence>
<dbReference type="PANTHER" id="PTHR12387">
    <property type="entry name" value="26S PROTEASOME NON-ATPASE REGULATORY SUBUNIT 8"/>
    <property type="match status" value="1"/>
</dbReference>
<evidence type="ECO:0000256" key="2">
    <source>
        <dbReference type="ARBA" id="ARBA00014939"/>
    </source>
</evidence>